<feature type="transmembrane region" description="Helical" evidence="1">
    <location>
        <begin position="21"/>
        <end position="38"/>
    </location>
</feature>
<dbReference type="Proteomes" id="UP000184233">
    <property type="component" value="Unassembled WGS sequence"/>
</dbReference>
<protein>
    <submittedName>
        <fullName evidence="2">Uncharacterized protein</fullName>
    </submittedName>
</protein>
<comment type="caution">
    <text evidence="2">The sequence shown here is derived from an EMBL/GenBank/DDBJ whole genome shotgun (WGS) entry which is preliminary data.</text>
</comment>
<sequence>MRNVRTGSRTGSLPANERKESIVMTVSILLTALMLAAPQQQPSRLTLPSFKAPPGYTTKVTTKTTRYNFSNLRRDILLPLDKLPLTGSEIPKGVSMSKVFSADDKTVTGLYNDPSSVVPGLGKPSKKLSQVYTGDKGGTVVMLEFSETLPQDIRTRLNTLFYKQAAIANTEKEKVEYLANDRQLIIWCFKTTDAPVKLASQQKTFEMVNTTAEQMVRDGRIKLDKPAGK</sequence>
<evidence type="ECO:0000313" key="3">
    <source>
        <dbReference type="Proteomes" id="UP000184233"/>
    </source>
</evidence>
<evidence type="ECO:0000313" key="2">
    <source>
        <dbReference type="EMBL" id="OJX60807.1"/>
    </source>
</evidence>
<keyword evidence="1" id="KW-0472">Membrane</keyword>
<proteinExistence type="predicted"/>
<accession>A0A1M3L5H7</accession>
<gene>
    <name evidence="2" type="ORF">BGO89_04380</name>
</gene>
<evidence type="ECO:0000256" key="1">
    <source>
        <dbReference type="SAM" id="Phobius"/>
    </source>
</evidence>
<keyword evidence="1" id="KW-1133">Transmembrane helix</keyword>
<reference evidence="2 3" key="1">
    <citation type="submission" date="2016-09" db="EMBL/GenBank/DDBJ databases">
        <title>Genome-resolved meta-omics ties microbial dynamics to process performance in biotechnology for thiocyanate degradation.</title>
        <authorList>
            <person name="Kantor R.S."/>
            <person name="Huddy R.J."/>
            <person name="Iyer R."/>
            <person name="Thomas B.C."/>
            <person name="Brown C.T."/>
            <person name="Anantharaman K."/>
            <person name="Tringe S."/>
            <person name="Hettich R.L."/>
            <person name="Harrison S.T."/>
            <person name="Banfield J.F."/>
        </authorList>
    </citation>
    <scope>NUCLEOTIDE SEQUENCE [LARGE SCALE GENOMIC DNA]</scope>
    <source>
        <strain evidence="2">59-99</strain>
    </source>
</reference>
<keyword evidence="1" id="KW-0812">Transmembrane</keyword>
<name>A0A1M3L5H7_9BACT</name>
<organism evidence="2 3">
    <name type="scientific">Candidatus Kapaibacterium thiocyanatum</name>
    <dbReference type="NCBI Taxonomy" id="1895771"/>
    <lineage>
        <taxon>Bacteria</taxon>
        <taxon>Pseudomonadati</taxon>
        <taxon>Candidatus Kapaibacteriota</taxon>
        <taxon>Candidatus Kapaibacteriia</taxon>
        <taxon>Candidatus Kapaibacteriales</taxon>
        <taxon>Candidatus Kapaibacteriaceae</taxon>
        <taxon>Candidatus Kapaibacterium</taxon>
    </lineage>
</organism>
<dbReference type="STRING" id="1895771.BGO89_04380"/>
<dbReference type="AlphaFoldDB" id="A0A1M3L5H7"/>
<dbReference type="EMBL" id="MKVH01000003">
    <property type="protein sequence ID" value="OJX60807.1"/>
    <property type="molecule type" value="Genomic_DNA"/>
</dbReference>